<protein>
    <recommendedName>
        <fullName evidence="4">DUF4283 domain-containing protein</fullName>
    </recommendedName>
</protein>
<gene>
    <name evidence="2" type="ORF">LSALG_LOCUS38125</name>
</gene>
<evidence type="ECO:0000313" key="3">
    <source>
        <dbReference type="Proteomes" id="UP001177003"/>
    </source>
</evidence>
<sequence length="420" mass="47355">MVNTYFWRLWFKWIDTGDRLEIKNDRIAWIKFVGLPPHLWDEGNSGAITLKLGVISNSMELSMDRVDVSHMKMCILTTTLGIINEEVTVVVDNRVFEVGVYEVDNGWRPFSCSDDSMLESDDEDDENAMVFDTDGGFEDGEIGPEINTEQIPESETRRNFPLNDIEEAPASRATVSPGKLENQHAGSSKNDEDQQSQIKLNSNESPRNLNDRIEVNDVDDDGGCVTPQLSFRNIRELLPRGVFGPSRNNGRGECVESNRTLDLEMDPNGQSRSPYAPFQANLPHWILTEHRMVLRIPPPSEIDPQTILPITELEKKQLRLRQKNNVALICIQETQLQNGVDESLITNGWVDDNFGFECIEASRKSGGILTIWDRSYVSVSESIKDRFFLARYGTCSGSGINFAIVNVYAPQSIAERQGYG</sequence>
<accession>A0AA36EKT2</accession>
<evidence type="ECO:0000256" key="1">
    <source>
        <dbReference type="SAM" id="MobiDB-lite"/>
    </source>
</evidence>
<evidence type="ECO:0008006" key="4">
    <source>
        <dbReference type="Google" id="ProtNLM"/>
    </source>
</evidence>
<reference evidence="2" key="1">
    <citation type="submission" date="2023-04" db="EMBL/GenBank/DDBJ databases">
        <authorList>
            <person name="Vijverberg K."/>
            <person name="Xiong W."/>
            <person name="Schranz E."/>
        </authorList>
    </citation>
    <scope>NUCLEOTIDE SEQUENCE</scope>
</reference>
<dbReference type="Proteomes" id="UP001177003">
    <property type="component" value="Chromosome 8"/>
</dbReference>
<dbReference type="AlphaFoldDB" id="A0AA36EKT2"/>
<keyword evidence="3" id="KW-1185">Reference proteome</keyword>
<feature type="compositionally biased region" description="Acidic residues" evidence="1">
    <location>
        <begin position="116"/>
        <end position="127"/>
    </location>
</feature>
<dbReference type="EMBL" id="OX465084">
    <property type="protein sequence ID" value="CAI9299412.1"/>
    <property type="molecule type" value="Genomic_DNA"/>
</dbReference>
<dbReference type="InterPro" id="IPR036691">
    <property type="entry name" value="Endo/exonu/phosph_ase_sf"/>
</dbReference>
<evidence type="ECO:0000313" key="2">
    <source>
        <dbReference type="EMBL" id="CAI9299412.1"/>
    </source>
</evidence>
<dbReference type="Gene3D" id="3.60.10.10">
    <property type="entry name" value="Endonuclease/exonuclease/phosphatase"/>
    <property type="match status" value="1"/>
</dbReference>
<dbReference type="SUPFAM" id="SSF56219">
    <property type="entry name" value="DNase I-like"/>
    <property type="match status" value="1"/>
</dbReference>
<organism evidence="2 3">
    <name type="scientific">Lactuca saligna</name>
    <name type="common">Willowleaf lettuce</name>
    <dbReference type="NCBI Taxonomy" id="75948"/>
    <lineage>
        <taxon>Eukaryota</taxon>
        <taxon>Viridiplantae</taxon>
        <taxon>Streptophyta</taxon>
        <taxon>Embryophyta</taxon>
        <taxon>Tracheophyta</taxon>
        <taxon>Spermatophyta</taxon>
        <taxon>Magnoliopsida</taxon>
        <taxon>eudicotyledons</taxon>
        <taxon>Gunneridae</taxon>
        <taxon>Pentapetalae</taxon>
        <taxon>asterids</taxon>
        <taxon>campanulids</taxon>
        <taxon>Asterales</taxon>
        <taxon>Asteraceae</taxon>
        <taxon>Cichorioideae</taxon>
        <taxon>Cichorieae</taxon>
        <taxon>Lactucinae</taxon>
        <taxon>Lactuca</taxon>
    </lineage>
</organism>
<name>A0AA36EKT2_LACSI</name>
<proteinExistence type="predicted"/>
<feature type="region of interest" description="Disordered" evidence="1">
    <location>
        <begin position="114"/>
        <end position="221"/>
    </location>
</feature>
<feature type="compositionally biased region" description="Polar residues" evidence="1">
    <location>
        <begin position="195"/>
        <end position="208"/>
    </location>
</feature>